<dbReference type="Pfam" id="PF01050">
    <property type="entry name" value="MannoseP_isomer"/>
    <property type="match status" value="1"/>
</dbReference>
<evidence type="ECO:0000313" key="3">
    <source>
        <dbReference type="Proteomes" id="UP001500454"/>
    </source>
</evidence>
<dbReference type="Proteomes" id="UP001500454">
    <property type="component" value="Unassembled WGS sequence"/>
</dbReference>
<gene>
    <name evidence="2" type="ORF">GCM10023186_05820</name>
</gene>
<name>A0ABP8IUP5_9BACT</name>
<dbReference type="Gene3D" id="2.60.120.10">
    <property type="entry name" value="Jelly Rolls"/>
    <property type="match status" value="1"/>
</dbReference>
<dbReference type="EMBL" id="BAABHA010000001">
    <property type="protein sequence ID" value="GAA4374340.1"/>
    <property type="molecule type" value="Genomic_DNA"/>
</dbReference>
<organism evidence="2 3">
    <name type="scientific">Hymenobacter koreensis</name>
    <dbReference type="NCBI Taxonomy" id="1084523"/>
    <lineage>
        <taxon>Bacteria</taxon>
        <taxon>Pseudomonadati</taxon>
        <taxon>Bacteroidota</taxon>
        <taxon>Cytophagia</taxon>
        <taxon>Cytophagales</taxon>
        <taxon>Hymenobacteraceae</taxon>
        <taxon>Hymenobacter</taxon>
    </lineage>
</organism>
<comment type="caution">
    <text evidence="2">The sequence shown here is derived from an EMBL/GenBank/DDBJ whole genome shotgun (WGS) entry which is preliminary data.</text>
</comment>
<proteinExistence type="predicted"/>
<reference evidence="3" key="1">
    <citation type="journal article" date="2019" name="Int. J. Syst. Evol. Microbiol.">
        <title>The Global Catalogue of Microorganisms (GCM) 10K type strain sequencing project: providing services to taxonomists for standard genome sequencing and annotation.</title>
        <authorList>
            <consortium name="The Broad Institute Genomics Platform"/>
            <consortium name="The Broad Institute Genome Sequencing Center for Infectious Disease"/>
            <person name="Wu L."/>
            <person name="Ma J."/>
        </authorList>
    </citation>
    <scope>NUCLEOTIDE SEQUENCE [LARGE SCALE GENOMIC DNA]</scope>
    <source>
        <strain evidence="3">JCM 17924</strain>
    </source>
</reference>
<evidence type="ECO:0000313" key="2">
    <source>
        <dbReference type="EMBL" id="GAA4374340.1"/>
    </source>
</evidence>
<protein>
    <recommendedName>
        <fullName evidence="1">Mannose-6-phosphate isomerase type II C-terminal domain-containing protein</fullName>
    </recommendedName>
</protein>
<dbReference type="SUPFAM" id="SSF51182">
    <property type="entry name" value="RmlC-like cupins"/>
    <property type="match status" value="1"/>
</dbReference>
<sequence>MWVSLLIFTIYHLHIVMPHTATDKEILFDETAQALQQQGFTIASQDQLRPWGGFFVIQEDQAQQFADTYFDGLSVEQLRISGKLSPKLLLVAPHQRLSWQYHHRRAEIWRVVQGPVAIVTSPTDAEGEPKIYGPGQQVTMQQGERHRLIGLDDWGVVAEIWQHTEANNPSNEEDIVRIQDDFGR</sequence>
<accession>A0ABP8IUP5</accession>
<evidence type="ECO:0000259" key="1">
    <source>
        <dbReference type="Pfam" id="PF01050"/>
    </source>
</evidence>
<dbReference type="InterPro" id="IPR001538">
    <property type="entry name" value="Man6P_isomerase-2_C"/>
</dbReference>
<feature type="domain" description="Mannose-6-phosphate isomerase type II C-terminal" evidence="1">
    <location>
        <begin position="78"/>
        <end position="180"/>
    </location>
</feature>
<dbReference type="InterPro" id="IPR011051">
    <property type="entry name" value="RmlC_Cupin_sf"/>
</dbReference>
<keyword evidence="3" id="KW-1185">Reference proteome</keyword>
<dbReference type="InterPro" id="IPR014710">
    <property type="entry name" value="RmlC-like_jellyroll"/>
</dbReference>